<evidence type="ECO:0000256" key="8">
    <source>
        <dbReference type="PROSITE-ProRule" id="PRU00191"/>
    </source>
</evidence>
<feature type="compositionally biased region" description="Pro residues" evidence="9">
    <location>
        <begin position="84"/>
        <end position="96"/>
    </location>
</feature>
<dbReference type="AlphaFoldDB" id="A0A8D1J4A4"/>
<dbReference type="PANTHER" id="PTHR10872:SF3">
    <property type="entry name" value="SH2B ADAPTER PROTEIN 1"/>
    <property type="match status" value="1"/>
</dbReference>
<sequence length="933" mass="98703">MEVLPSEEQERRSEEGVRLGVGLWPLSHLGSDSMYVPLPSAAAAAHPVSSGRFPLCRPSPQAPPLHLLGAIMNGAPSPEDGASPSPPPLPPPPPPSWREFCESHARAAALDFARRFRLYLASHPQYAGPGAEAAFSRRFAELFLQHFEAEVARASGSLSPPILAPLSPGVELPPQDLSLEGCRAGGPLAVLGPSRSSEDLAGPLPSSVSSSSTTSSKPKLKKRFSLRSVGRSVRGSVRGILQWRGTVDPPSPAGPLETSSGPPVLGGNSNSNSSGGAGTIGRGLVSDGPSPGDRWTHRFERLRLSRGGGAVKDGGGLVQREELLSFMGAEEAAPEPAGVGRGGGAAGPTSGGGGQPQWQKCRLLLRSEGEGGGGSRLEFFVPPKASRPRLSIPCSTITDVRTTTALEMPDRENTFVVKVEGPSEYILETADALHVKAWVSDIQECLSPGPCPATSPRPMTLPLAPGTSFLTRENTDSLELPCLNHHSENLPSQGLLLGPSESSDRLSQGAYGGLSDRPSASISPSSTSIAASHFDSMELLPPELPPRIPIEEGPPAGTVHPLLAPYPPLDTPETATGSFLFQGEPEGGEGDQPLSGYPWFHGMLSRLKAAQLVLAGGTGSHGVFLVRQSETRRGEYVLTFNFQGKAKVSDREGSVVGSEPAGRVGGCHRRVTGGAWAPTSARSSCPQHLRLSLNEEGQCRVQHLWFQSIFDMLEHFRMHPIPLESGGSSDVVLVSYVVSSQRQQGEQSRSAGEEVPVHPRSEEVCVPERRARGGWRRRRGLARETGVDKGPGCWGFAGKESMGDTGRQSALCWSREEVESWAGAFPFHGPLCSIMRLSPGSILPGLVSALHTTSPWACPSWGCSVWSPSLLPWCLMSLSDLSLFPTPTSHLSPRCPSPPQAGSRLGAMQGCAREIDATPMPPPPSCPSERVTV</sequence>
<reference evidence="11" key="1">
    <citation type="submission" date="2025-08" db="UniProtKB">
        <authorList>
            <consortium name="Ensembl"/>
        </authorList>
    </citation>
    <scope>IDENTIFICATION</scope>
</reference>
<feature type="region of interest" description="Disordered" evidence="9">
    <location>
        <begin position="70"/>
        <end position="96"/>
    </location>
</feature>
<keyword evidence="7" id="KW-0472">Membrane</keyword>
<evidence type="ECO:0000256" key="4">
    <source>
        <dbReference type="ARBA" id="ARBA00022490"/>
    </source>
</evidence>
<dbReference type="Gene3D" id="2.30.29.30">
    <property type="entry name" value="Pleckstrin-homology domain (PH domain)/Phosphotyrosine-binding domain (PTB)"/>
    <property type="match status" value="1"/>
</dbReference>
<name>A0A8D1J4A4_PIG</name>
<dbReference type="GO" id="GO:0007165">
    <property type="term" value="P:signal transduction"/>
    <property type="evidence" value="ECO:0007669"/>
    <property type="project" value="InterPro"/>
</dbReference>
<dbReference type="SUPFAM" id="SSF109805">
    <property type="entry name" value="Phenylalanine zipper"/>
    <property type="match status" value="1"/>
</dbReference>
<evidence type="ECO:0000256" key="6">
    <source>
        <dbReference type="ARBA" id="ARBA00022999"/>
    </source>
</evidence>
<evidence type="ECO:0000259" key="10">
    <source>
        <dbReference type="PROSITE" id="PS50001"/>
    </source>
</evidence>
<gene>
    <name evidence="11" type="primary">SH2B1</name>
</gene>
<dbReference type="CDD" id="cd10346">
    <property type="entry name" value="SH2_SH2B_family"/>
    <property type="match status" value="1"/>
</dbReference>
<dbReference type="SUPFAM" id="SSF50729">
    <property type="entry name" value="PH domain-like"/>
    <property type="match status" value="1"/>
</dbReference>
<dbReference type="Gene3D" id="6.10.140.110">
    <property type="match status" value="1"/>
</dbReference>
<comment type="similarity">
    <text evidence="3">Belongs to the SH2B adapter family.</text>
</comment>
<dbReference type="InterPro" id="IPR001849">
    <property type="entry name" value="PH_domain"/>
</dbReference>
<evidence type="ECO:0000256" key="1">
    <source>
        <dbReference type="ARBA" id="ARBA00004370"/>
    </source>
</evidence>
<dbReference type="CDD" id="cd01231">
    <property type="entry name" value="PH_SH2B_family"/>
    <property type="match status" value="1"/>
</dbReference>
<organism evidence="11 12">
    <name type="scientific">Sus scrofa</name>
    <name type="common">Pig</name>
    <dbReference type="NCBI Taxonomy" id="9823"/>
    <lineage>
        <taxon>Eukaryota</taxon>
        <taxon>Metazoa</taxon>
        <taxon>Chordata</taxon>
        <taxon>Craniata</taxon>
        <taxon>Vertebrata</taxon>
        <taxon>Euteleostomi</taxon>
        <taxon>Mammalia</taxon>
        <taxon>Eutheria</taxon>
        <taxon>Laurasiatheria</taxon>
        <taxon>Artiodactyla</taxon>
        <taxon>Suina</taxon>
        <taxon>Suidae</taxon>
        <taxon>Sus</taxon>
    </lineage>
</organism>
<feature type="domain" description="SH2" evidence="10">
    <location>
        <begin position="599"/>
        <end position="737"/>
    </location>
</feature>
<feature type="region of interest" description="Disordered" evidence="9">
    <location>
        <begin position="491"/>
        <end position="528"/>
    </location>
</feature>
<dbReference type="Gene3D" id="3.30.505.10">
    <property type="entry name" value="SH2 domain"/>
    <property type="match status" value="1"/>
</dbReference>
<keyword evidence="6 8" id="KW-0727">SH2 domain</keyword>
<dbReference type="PANTHER" id="PTHR10872">
    <property type="entry name" value="SH2B ADAPTER PROTEIN"/>
    <property type="match status" value="1"/>
</dbReference>
<evidence type="ECO:0000256" key="7">
    <source>
        <dbReference type="ARBA" id="ARBA00023136"/>
    </source>
</evidence>
<dbReference type="GO" id="GO:0005737">
    <property type="term" value="C:cytoplasm"/>
    <property type="evidence" value="ECO:0007669"/>
    <property type="project" value="UniProtKB-SubCell"/>
</dbReference>
<dbReference type="SMART" id="SM00252">
    <property type="entry name" value="SH2"/>
    <property type="match status" value="1"/>
</dbReference>
<dbReference type="InterPro" id="IPR015012">
    <property type="entry name" value="Phe_ZIP"/>
</dbReference>
<feature type="compositionally biased region" description="Gly residues" evidence="9">
    <location>
        <begin position="339"/>
        <end position="355"/>
    </location>
</feature>
<dbReference type="GO" id="GO:0016020">
    <property type="term" value="C:membrane"/>
    <property type="evidence" value="ECO:0007669"/>
    <property type="project" value="UniProtKB-SubCell"/>
</dbReference>
<evidence type="ECO:0000256" key="3">
    <source>
        <dbReference type="ARBA" id="ARBA00010220"/>
    </source>
</evidence>
<dbReference type="SUPFAM" id="SSF55550">
    <property type="entry name" value="SH2 domain"/>
    <property type="match status" value="1"/>
</dbReference>
<dbReference type="GO" id="GO:0035591">
    <property type="term" value="F:signaling adaptor activity"/>
    <property type="evidence" value="ECO:0007669"/>
    <property type="project" value="InterPro"/>
</dbReference>
<proteinExistence type="inferred from homology"/>
<dbReference type="InterPro" id="IPR030523">
    <property type="entry name" value="SH2B"/>
</dbReference>
<dbReference type="Ensembl" id="ENSSSCT00045063637.1">
    <property type="protein sequence ID" value="ENSSSCP00045044909.1"/>
    <property type="gene ID" value="ENSSSCG00045036792.1"/>
</dbReference>
<feature type="region of interest" description="Disordered" evidence="9">
    <location>
        <begin position="240"/>
        <end position="294"/>
    </location>
</feature>
<dbReference type="SMART" id="SM00233">
    <property type="entry name" value="PH"/>
    <property type="match status" value="1"/>
</dbReference>
<dbReference type="InterPro" id="IPR036860">
    <property type="entry name" value="SH2_dom_sf"/>
</dbReference>
<protein>
    <submittedName>
        <fullName evidence="11">SH2B adaptor protein 1</fullName>
    </submittedName>
</protein>
<feature type="region of interest" description="Disordered" evidence="9">
    <location>
        <begin position="332"/>
        <end position="357"/>
    </location>
</feature>
<dbReference type="InterPro" id="IPR036290">
    <property type="entry name" value="Phe_ZIP_sf"/>
</dbReference>
<feature type="compositionally biased region" description="Low complexity" evidence="9">
    <location>
        <begin position="518"/>
        <end position="528"/>
    </location>
</feature>
<evidence type="ECO:0000313" key="11">
    <source>
        <dbReference type="Ensembl" id="ENSSSCP00045044909.1"/>
    </source>
</evidence>
<keyword evidence="5" id="KW-0597">Phosphoprotein</keyword>
<keyword evidence="4" id="KW-0963">Cytoplasm</keyword>
<accession>A0A8D1J4A4</accession>
<comment type="subcellular location">
    <subcellularLocation>
        <location evidence="2">Cytoplasm</location>
    </subcellularLocation>
    <subcellularLocation>
        <location evidence="1">Membrane</location>
    </subcellularLocation>
</comment>
<dbReference type="FunFam" id="2.30.29.30:FF:000192">
    <property type="entry name" value="SH2B adapter protein 1 isoform X1"/>
    <property type="match status" value="1"/>
</dbReference>
<dbReference type="Proteomes" id="UP000694728">
    <property type="component" value="Unplaced"/>
</dbReference>
<dbReference type="InterPro" id="IPR035057">
    <property type="entry name" value="SH2B1_SH2"/>
</dbReference>
<dbReference type="PRINTS" id="PR00401">
    <property type="entry name" value="SH2DOMAIN"/>
</dbReference>
<feature type="compositionally biased region" description="Low complexity" evidence="9">
    <location>
        <begin position="203"/>
        <end position="217"/>
    </location>
</feature>
<feature type="region of interest" description="Disordered" evidence="9">
    <location>
        <begin position="188"/>
        <end position="225"/>
    </location>
</feature>
<evidence type="ECO:0000313" key="12">
    <source>
        <dbReference type="Proteomes" id="UP000694728"/>
    </source>
</evidence>
<dbReference type="PROSITE" id="PS50001">
    <property type="entry name" value="SH2"/>
    <property type="match status" value="1"/>
</dbReference>
<evidence type="ECO:0000256" key="9">
    <source>
        <dbReference type="SAM" id="MobiDB-lite"/>
    </source>
</evidence>
<dbReference type="Pfam" id="PF00017">
    <property type="entry name" value="SH2"/>
    <property type="match status" value="1"/>
</dbReference>
<feature type="compositionally biased region" description="Low complexity" evidence="9">
    <location>
        <begin position="259"/>
        <end position="274"/>
    </location>
</feature>
<dbReference type="InterPro" id="IPR011993">
    <property type="entry name" value="PH-like_dom_sf"/>
</dbReference>
<evidence type="ECO:0000256" key="5">
    <source>
        <dbReference type="ARBA" id="ARBA00022553"/>
    </source>
</evidence>
<dbReference type="InterPro" id="IPR000980">
    <property type="entry name" value="SH2"/>
</dbReference>
<dbReference type="Pfam" id="PF00169">
    <property type="entry name" value="PH"/>
    <property type="match status" value="1"/>
</dbReference>
<dbReference type="Pfam" id="PF08916">
    <property type="entry name" value="Phe_ZIP"/>
    <property type="match status" value="1"/>
</dbReference>
<evidence type="ECO:0000256" key="2">
    <source>
        <dbReference type="ARBA" id="ARBA00004496"/>
    </source>
</evidence>